<evidence type="ECO:0008006" key="3">
    <source>
        <dbReference type="Google" id="ProtNLM"/>
    </source>
</evidence>
<dbReference type="EMBL" id="BAAATR010000042">
    <property type="protein sequence ID" value="GAA2271361.1"/>
    <property type="molecule type" value="Genomic_DNA"/>
</dbReference>
<name>A0ABN3ETX5_9ACTN</name>
<keyword evidence="2" id="KW-1185">Reference proteome</keyword>
<dbReference type="Proteomes" id="UP001500305">
    <property type="component" value="Unassembled WGS sequence"/>
</dbReference>
<evidence type="ECO:0000313" key="1">
    <source>
        <dbReference type="EMBL" id="GAA2271361.1"/>
    </source>
</evidence>
<protein>
    <recommendedName>
        <fullName evidence="3">DNA-binding protein</fullName>
    </recommendedName>
</protein>
<accession>A0ABN3ETX5</accession>
<organism evidence="1 2">
    <name type="scientific">Kitasatospora cystarginea</name>
    <dbReference type="NCBI Taxonomy" id="58350"/>
    <lineage>
        <taxon>Bacteria</taxon>
        <taxon>Bacillati</taxon>
        <taxon>Actinomycetota</taxon>
        <taxon>Actinomycetes</taxon>
        <taxon>Kitasatosporales</taxon>
        <taxon>Streptomycetaceae</taxon>
        <taxon>Kitasatospora</taxon>
    </lineage>
</organism>
<reference evidence="1 2" key="1">
    <citation type="journal article" date="2019" name="Int. J. Syst. Evol. Microbiol.">
        <title>The Global Catalogue of Microorganisms (GCM) 10K type strain sequencing project: providing services to taxonomists for standard genome sequencing and annotation.</title>
        <authorList>
            <consortium name="The Broad Institute Genomics Platform"/>
            <consortium name="The Broad Institute Genome Sequencing Center for Infectious Disease"/>
            <person name="Wu L."/>
            <person name="Ma J."/>
        </authorList>
    </citation>
    <scope>NUCLEOTIDE SEQUENCE [LARGE SCALE GENOMIC DNA]</scope>
    <source>
        <strain evidence="1 2">JCM 7356</strain>
    </source>
</reference>
<dbReference type="RefSeq" id="WP_344640286.1">
    <property type="nucleotide sequence ID" value="NZ_BAAATR010000042.1"/>
</dbReference>
<proteinExistence type="predicted"/>
<evidence type="ECO:0000313" key="2">
    <source>
        <dbReference type="Proteomes" id="UP001500305"/>
    </source>
</evidence>
<gene>
    <name evidence="1" type="ORF">GCM10010430_66580</name>
</gene>
<comment type="caution">
    <text evidence="1">The sequence shown here is derived from an EMBL/GenBank/DDBJ whole genome shotgun (WGS) entry which is preliminary data.</text>
</comment>
<sequence>MHGLRPAANGIRTDHPVPDLPFVDDSHIPVEDPQDIEKVGRNVADGMWGRWDRDRSTEGAWLAFTTDPIRHDLAWCVRYHPEHGRSVLLYDDKSASSAYMDWWGAPLLFRCGGYWWDGTTWYRPSQVWDAASEEFDRRPVRAAVTVSAADLLDDSTHQAKGRVLKIANFNLEEPPPAAPAWLDDLAHWAALRKKRGAEVPLSKCVVKPSAPELAGDQLIGVTELAELGGIAASTLRAYISRGEGDVPPPQAVVGGRSAWARPVAQDWAERRRRSADSVSALLAGRENSSLSTGAEGLRERFARIFFSYLWERPERRKRWALRHRTEDAVRQVADELGWSVAANLDDIVPAHAMAVTIRHAILDELAYGQELDREIGGTGIPTTFYGITTPVAEMLDWLVRHHPIDAQHAIGEIVGEAERRFDIPRQVSAASLRTALSLDGKLDATARREYLERVLPPSLTKDA</sequence>